<keyword evidence="1" id="KW-1133">Transmembrane helix</keyword>
<accession>A0A0R3R950</accession>
<dbReference type="InterPro" id="IPR050799">
    <property type="entry name" value="ZIP_Transporter"/>
</dbReference>
<gene>
    <name evidence="2" type="ORF">BTMF_LOCUS14536</name>
</gene>
<reference evidence="4" key="1">
    <citation type="submission" date="2017-02" db="UniProtKB">
        <authorList>
            <consortium name="WormBaseParasite"/>
        </authorList>
    </citation>
    <scope>IDENTIFICATION</scope>
</reference>
<dbReference type="WBParaSite" id="BTMF_0001656001-mRNA-1">
    <property type="protein sequence ID" value="BTMF_0001656001-mRNA-1"/>
    <property type="gene ID" value="BTMF_0001656001"/>
</dbReference>
<keyword evidence="1" id="KW-0812">Transmembrane</keyword>
<dbReference type="Proteomes" id="UP000280834">
    <property type="component" value="Unassembled WGS sequence"/>
</dbReference>
<dbReference type="PANTHER" id="PTHR12191:SF32">
    <property type="entry name" value="ZRT (ZRT), IRT- (IRT-) LIKE PROTEIN TRANSPORTER"/>
    <property type="match status" value="1"/>
</dbReference>
<sequence length="242" mass="27099">MDSLINSSYALSHPVLKPEAWQTWGIGMVIVTISAFASPSCILFVPLLNKKLYERVMTFLVAVGIGALSGSVAFEVPEREGLIKSLIILGSLYAFFAVDRILKFAMEIKRQRKSRELMKTDKTNKRDLEMTLPKPGSHKNFHNKDEIEQIQAEIESAAVNSAITRTFSTRKKVPVIMHVEDTRGDTDNNNSLQVPQPIATIYSTSPTLSQRRRNQVREGDKISVSVAVVEQIEVRPETLEIS</sequence>
<organism evidence="4">
    <name type="scientific">Brugia timori</name>
    <dbReference type="NCBI Taxonomy" id="42155"/>
    <lineage>
        <taxon>Eukaryota</taxon>
        <taxon>Metazoa</taxon>
        <taxon>Ecdysozoa</taxon>
        <taxon>Nematoda</taxon>
        <taxon>Chromadorea</taxon>
        <taxon>Rhabditida</taxon>
        <taxon>Spirurina</taxon>
        <taxon>Spiruromorpha</taxon>
        <taxon>Filarioidea</taxon>
        <taxon>Onchocercidae</taxon>
        <taxon>Brugia</taxon>
    </lineage>
</organism>
<dbReference type="AlphaFoldDB" id="A0A0R3R950"/>
<dbReference type="GO" id="GO:0071578">
    <property type="term" value="P:zinc ion import across plasma membrane"/>
    <property type="evidence" value="ECO:0007669"/>
    <property type="project" value="TreeGrafter"/>
</dbReference>
<feature type="transmembrane region" description="Helical" evidence="1">
    <location>
        <begin position="82"/>
        <end position="102"/>
    </location>
</feature>
<feature type="transmembrane region" description="Helical" evidence="1">
    <location>
        <begin position="57"/>
        <end position="76"/>
    </location>
</feature>
<keyword evidence="3" id="KW-1185">Reference proteome</keyword>
<dbReference type="GO" id="GO:0005886">
    <property type="term" value="C:plasma membrane"/>
    <property type="evidence" value="ECO:0007669"/>
    <property type="project" value="TreeGrafter"/>
</dbReference>
<dbReference type="GO" id="GO:0140410">
    <property type="term" value="F:monoatomic cation:bicarbonate symporter activity"/>
    <property type="evidence" value="ECO:0007669"/>
    <property type="project" value="TreeGrafter"/>
</dbReference>
<dbReference type="GO" id="GO:0005385">
    <property type="term" value="F:zinc ion transmembrane transporter activity"/>
    <property type="evidence" value="ECO:0007669"/>
    <property type="project" value="TreeGrafter"/>
</dbReference>
<evidence type="ECO:0000256" key="1">
    <source>
        <dbReference type="SAM" id="Phobius"/>
    </source>
</evidence>
<keyword evidence="1" id="KW-0472">Membrane</keyword>
<protein>
    <submittedName>
        <fullName evidence="4">Membrane transporter protein</fullName>
    </submittedName>
</protein>
<evidence type="ECO:0000313" key="4">
    <source>
        <dbReference type="WBParaSite" id="BTMF_0001656001-mRNA-1"/>
    </source>
</evidence>
<dbReference type="EMBL" id="UZAG01021299">
    <property type="protein sequence ID" value="VDO49894.1"/>
    <property type="molecule type" value="Genomic_DNA"/>
</dbReference>
<feature type="transmembrane region" description="Helical" evidence="1">
    <location>
        <begin position="20"/>
        <end position="45"/>
    </location>
</feature>
<evidence type="ECO:0000313" key="3">
    <source>
        <dbReference type="Proteomes" id="UP000280834"/>
    </source>
</evidence>
<reference evidence="2 3" key="2">
    <citation type="submission" date="2018-11" db="EMBL/GenBank/DDBJ databases">
        <authorList>
            <consortium name="Pathogen Informatics"/>
        </authorList>
    </citation>
    <scope>NUCLEOTIDE SEQUENCE [LARGE SCALE GENOMIC DNA]</scope>
</reference>
<proteinExistence type="predicted"/>
<dbReference type="GO" id="GO:0030003">
    <property type="term" value="P:intracellular monoatomic cation homeostasis"/>
    <property type="evidence" value="ECO:0007669"/>
    <property type="project" value="TreeGrafter"/>
</dbReference>
<name>A0A0R3R950_9BILA</name>
<evidence type="ECO:0000313" key="2">
    <source>
        <dbReference type="EMBL" id="VDO49894.1"/>
    </source>
</evidence>
<dbReference type="PANTHER" id="PTHR12191">
    <property type="entry name" value="SOLUTE CARRIER FAMILY 39"/>
    <property type="match status" value="1"/>
</dbReference>